<dbReference type="Proteomes" id="UP000015480">
    <property type="component" value="Plasmid pAMI4"/>
</dbReference>
<feature type="transmembrane region" description="Helical" evidence="1">
    <location>
        <begin position="138"/>
        <end position="165"/>
    </location>
</feature>
<evidence type="ECO:0000256" key="1">
    <source>
        <dbReference type="SAM" id="Phobius"/>
    </source>
</evidence>
<reference evidence="2 3" key="1">
    <citation type="journal article" date="2014" name="BMC Genomics">
        <title>Architecture and functions of a multipartite genome of the methylotrophic bacterium Paracoccus aminophilus JCM 7686, containing primary and secondary chromids.</title>
        <authorList>
            <person name="Dziewit L."/>
            <person name="Czarnecki J."/>
            <person name="Wibberg D."/>
            <person name="Radlinska M."/>
            <person name="Mrozek P."/>
            <person name="Szymczak M."/>
            <person name="Schluter A."/>
            <person name="Puhler A."/>
            <person name="Bartosik D."/>
        </authorList>
    </citation>
    <scope>NUCLEOTIDE SEQUENCE [LARGE SCALE GENOMIC DNA]</scope>
    <source>
        <strain evidence="2">JCM 7686</strain>
        <plasmid evidence="3">Plasmid pAMI4</plasmid>
    </source>
</reference>
<name>S5YHP1_PARAH</name>
<dbReference type="eggNOG" id="COG4944">
    <property type="taxonomic scope" value="Bacteria"/>
</dbReference>
<dbReference type="PATRIC" id="fig|1367847.3.peg.3939"/>
<dbReference type="OrthoDB" id="7764375at2"/>
<feature type="transmembrane region" description="Helical" evidence="1">
    <location>
        <begin position="108"/>
        <end position="126"/>
    </location>
</feature>
<evidence type="ECO:0008006" key="4">
    <source>
        <dbReference type="Google" id="ProtNLM"/>
    </source>
</evidence>
<accession>S5YHP1</accession>
<dbReference type="InterPro" id="IPR009495">
    <property type="entry name" value="NrsF"/>
</dbReference>
<dbReference type="HOGENOM" id="CLU_097826_1_0_5"/>
<geneLocation type="plasmid" evidence="2 3">
    <name>pAMI4</name>
</geneLocation>
<sequence length="234" mass="23388">MSDSDARQGRGPAIADRAESERALIEHLVADLRPVPRHALPRRLLLGLGLGLCGAVLVMLAVLGLRPDLGTAAQGPVLWLKLGYAGALAAAGFAALDRLARPLGGARAPVFAVLALLVLAAGLALANVISAPAEARHALIFGTTALVCPFLIALVGAPVLAALLAVLRRIEPTRPGLAGAAAGLVAGGAGTLVYALHCPETGLPFIALWYSAGIGLTAALGALAAVAGARWAAG</sequence>
<proteinExistence type="predicted"/>
<dbReference type="EMBL" id="CP006652">
    <property type="protein sequence ID" value="AGT10983.1"/>
    <property type="molecule type" value="Genomic_DNA"/>
</dbReference>
<keyword evidence="2" id="KW-0614">Plasmid</keyword>
<feature type="transmembrane region" description="Helical" evidence="1">
    <location>
        <begin position="177"/>
        <end position="196"/>
    </location>
</feature>
<evidence type="ECO:0000313" key="2">
    <source>
        <dbReference type="EMBL" id="AGT10983.1"/>
    </source>
</evidence>
<keyword evidence="3" id="KW-1185">Reference proteome</keyword>
<dbReference type="Pfam" id="PF06532">
    <property type="entry name" value="NrsF"/>
    <property type="match status" value="1"/>
</dbReference>
<dbReference type="RefSeq" id="WP_020952467.1">
    <property type="nucleotide sequence ID" value="NC_022049.1"/>
</dbReference>
<keyword evidence="1" id="KW-1133">Transmembrane helix</keyword>
<gene>
    <name evidence="2" type="ORF">JCM7686_pAMI4p293</name>
</gene>
<keyword evidence="1" id="KW-0812">Transmembrane</keyword>
<dbReference type="AlphaFoldDB" id="S5YHP1"/>
<evidence type="ECO:0000313" key="3">
    <source>
        <dbReference type="Proteomes" id="UP000015480"/>
    </source>
</evidence>
<feature type="transmembrane region" description="Helical" evidence="1">
    <location>
        <begin position="208"/>
        <end position="233"/>
    </location>
</feature>
<protein>
    <recommendedName>
        <fullName evidence="4">DUF1109 family protein</fullName>
    </recommendedName>
</protein>
<dbReference type="KEGG" id="pami:JCM7686_pAMI4p293"/>
<keyword evidence="1" id="KW-0472">Membrane</keyword>
<feature type="transmembrane region" description="Helical" evidence="1">
    <location>
        <begin position="77"/>
        <end position="96"/>
    </location>
</feature>
<organism evidence="2 3">
    <name type="scientific">Paracoccus aminophilus JCM 7686</name>
    <dbReference type="NCBI Taxonomy" id="1367847"/>
    <lineage>
        <taxon>Bacteria</taxon>
        <taxon>Pseudomonadati</taxon>
        <taxon>Pseudomonadota</taxon>
        <taxon>Alphaproteobacteria</taxon>
        <taxon>Rhodobacterales</taxon>
        <taxon>Paracoccaceae</taxon>
        <taxon>Paracoccus</taxon>
    </lineage>
</organism>
<feature type="transmembrane region" description="Helical" evidence="1">
    <location>
        <begin position="44"/>
        <end position="65"/>
    </location>
</feature>